<feature type="transmembrane region" description="Helical" evidence="1">
    <location>
        <begin position="37"/>
        <end position="59"/>
    </location>
</feature>
<feature type="transmembrane region" description="Helical" evidence="1">
    <location>
        <begin position="145"/>
        <end position="170"/>
    </location>
</feature>
<dbReference type="Proteomes" id="UP001243212">
    <property type="component" value="Unassembled WGS sequence"/>
</dbReference>
<proteinExistence type="inferred from homology"/>
<reference evidence="3 4" key="1">
    <citation type="submission" date="2023-07" db="EMBL/GenBank/DDBJ databases">
        <title>Sequencing the genomes of 1000 actinobacteria strains.</title>
        <authorList>
            <person name="Klenk H.-P."/>
        </authorList>
    </citation>
    <scope>NUCLEOTIDE SEQUENCE [LARGE SCALE GENOMIC DNA]</scope>
    <source>
        <strain evidence="3 4">DSM 17163</strain>
    </source>
</reference>
<dbReference type="EMBL" id="JAUSQX010000001">
    <property type="protein sequence ID" value="MDP9806317.1"/>
    <property type="molecule type" value="Genomic_DNA"/>
</dbReference>
<dbReference type="Pfam" id="PF02592">
    <property type="entry name" value="Vut_1"/>
    <property type="match status" value="1"/>
</dbReference>
<dbReference type="NCBIfam" id="TIGR00697">
    <property type="entry name" value="queuosine precursor transporter"/>
    <property type="match status" value="1"/>
</dbReference>
<comment type="subcellular location">
    <subcellularLocation>
        <location evidence="1">Cell membrane</location>
        <topology evidence="1">Multi-pass membrane protein</topology>
    </subcellularLocation>
</comment>
<keyword evidence="4" id="KW-1185">Reference proteome</keyword>
<evidence type="ECO:0000256" key="2">
    <source>
        <dbReference type="SAM" id="MobiDB-lite"/>
    </source>
</evidence>
<sequence length="238" mass="25504">MKAAYAPIRRGYYDVFVALFVAFLLLSNIAATKLIGVGPLVFDGGALLFPLTYVIGDVLAEVYGFKAARKAIGLGFVASIIGALTFSLVQIAPPAAEYENQAAFEAVLGVVPRFVLASLCGYIVGQLLNAYVLTWIKNRWGEKHLWARLVGSTVVGEFVDTILFCVVAWGGVVSWGTILNLTATGFGYKVIVEIVLLPITYVVINWVKNNEPGYGGRGPGADESRPGERGPGGEKDSR</sequence>
<dbReference type="RefSeq" id="WP_307682549.1">
    <property type="nucleotide sequence ID" value="NZ_JAUSQX010000001.1"/>
</dbReference>
<keyword evidence="1" id="KW-0813">Transport</keyword>
<comment type="function">
    <text evidence="1">Involved in the import of queuosine (Q) precursors, required for Q precursor salvage.</text>
</comment>
<feature type="compositionally biased region" description="Basic and acidic residues" evidence="2">
    <location>
        <begin position="220"/>
        <end position="238"/>
    </location>
</feature>
<organism evidence="3 4">
    <name type="scientific">Trueperella bonasi</name>
    <dbReference type="NCBI Taxonomy" id="312286"/>
    <lineage>
        <taxon>Bacteria</taxon>
        <taxon>Bacillati</taxon>
        <taxon>Actinomycetota</taxon>
        <taxon>Actinomycetes</taxon>
        <taxon>Actinomycetales</taxon>
        <taxon>Actinomycetaceae</taxon>
        <taxon>Trueperella</taxon>
    </lineage>
</organism>
<evidence type="ECO:0000256" key="1">
    <source>
        <dbReference type="HAMAP-Rule" id="MF_02088"/>
    </source>
</evidence>
<gene>
    <name evidence="3" type="ORF">J2S70_000899</name>
</gene>
<name>A0ABT9NG11_9ACTO</name>
<dbReference type="HAMAP" id="MF_02088">
    <property type="entry name" value="Q_prec_transport"/>
    <property type="match status" value="1"/>
</dbReference>
<protein>
    <recommendedName>
        <fullName evidence="1">Probable queuosine precursor transporter</fullName>
        <shortName evidence="1">Q precursor transporter</shortName>
    </recommendedName>
</protein>
<accession>A0ABT9NG11</accession>
<keyword evidence="1" id="KW-1133">Transmembrane helix</keyword>
<feature type="transmembrane region" description="Helical" evidence="1">
    <location>
        <begin position="111"/>
        <end position="133"/>
    </location>
</feature>
<feature type="transmembrane region" description="Helical" evidence="1">
    <location>
        <begin position="190"/>
        <end position="207"/>
    </location>
</feature>
<feature type="transmembrane region" description="Helical" evidence="1">
    <location>
        <begin position="12"/>
        <end position="31"/>
    </location>
</feature>
<comment type="similarity">
    <text evidence="1">Belongs to the vitamin uptake transporter (VUT/ECF) (TC 2.A.88) family. Q precursor transporter subfamily.</text>
</comment>
<keyword evidence="1" id="KW-1003">Cell membrane</keyword>
<dbReference type="PANTHER" id="PTHR34300">
    <property type="entry name" value="QUEUOSINE PRECURSOR TRANSPORTER-RELATED"/>
    <property type="match status" value="1"/>
</dbReference>
<dbReference type="PANTHER" id="PTHR34300:SF2">
    <property type="entry name" value="QUEUOSINE PRECURSOR TRANSPORTER-RELATED"/>
    <property type="match status" value="1"/>
</dbReference>
<keyword evidence="1" id="KW-0472">Membrane</keyword>
<feature type="region of interest" description="Disordered" evidence="2">
    <location>
        <begin position="213"/>
        <end position="238"/>
    </location>
</feature>
<dbReference type="InterPro" id="IPR003744">
    <property type="entry name" value="YhhQ"/>
</dbReference>
<comment type="caution">
    <text evidence="3">The sequence shown here is derived from an EMBL/GenBank/DDBJ whole genome shotgun (WGS) entry which is preliminary data.</text>
</comment>
<keyword evidence="1" id="KW-0812">Transmembrane</keyword>
<evidence type="ECO:0000313" key="3">
    <source>
        <dbReference type="EMBL" id="MDP9806317.1"/>
    </source>
</evidence>
<evidence type="ECO:0000313" key="4">
    <source>
        <dbReference type="Proteomes" id="UP001243212"/>
    </source>
</evidence>
<feature type="transmembrane region" description="Helical" evidence="1">
    <location>
        <begin position="71"/>
        <end position="91"/>
    </location>
</feature>